<dbReference type="EMBL" id="JAFEMC010000006">
    <property type="protein sequence ID" value="MBM6578070.1"/>
    <property type="molecule type" value="Genomic_DNA"/>
</dbReference>
<organism evidence="1 2">
    <name type="scientific">Sphingomonas longa</name>
    <dbReference type="NCBI Taxonomy" id="2778730"/>
    <lineage>
        <taxon>Bacteria</taxon>
        <taxon>Pseudomonadati</taxon>
        <taxon>Pseudomonadota</taxon>
        <taxon>Alphaproteobacteria</taxon>
        <taxon>Sphingomonadales</taxon>
        <taxon>Sphingomonadaceae</taxon>
        <taxon>Sphingomonas</taxon>
    </lineage>
</organism>
<evidence type="ECO:0000313" key="1">
    <source>
        <dbReference type="EMBL" id="MBM6578070.1"/>
    </source>
</evidence>
<protein>
    <submittedName>
        <fullName evidence="1">Uncharacterized protein</fullName>
    </submittedName>
</protein>
<gene>
    <name evidence="1" type="ORF">ILT43_16935</name>
</gene>
<accession>A0ABS2DAW6</accession>
<name>A0ABS2DAW6_9SPHN</name>
<dbReference type="Proteomes" id="UP000763641">
    <property type="component" value="Unassembled WGS sequence"/>
</dbReference>
<dbReference type="RefSeq" id="WP_204200167.1">
    <property type="nucleotide sequence ID" value="NZ_JAFEMC010000006.1"/>
</dbReference>
<proteinExistence type="predicted"/>
<keyword evidence="2" id="KW-1185">Reference proteome</keyword>
<evidence type="ECO:0000313" key="2">
    <source>
        <dbReference type="Proteomes" id="UP000763641"/>
    </source>
</evidence>
<sequence length="56" mass="5894">MAMEGPGSRVANARRLIVEALDILDSEQLFIVAAHLGHALDLLDAGSGQAMPPPTR</sequence>
<comment type="caution">
    <text evidence="1">The sequence shown here is derived from an EMBL/GenBank/DDBJ whole genome shotgun (WGS) entry which is preliminary data.</text>
</comment>
<reference evidence="1 2" key="1">
    <citation type="submission" date="2020-12" db="EMBL/GenBank/DDBJ databases">
        <title>Sphingomonas sp.</title>
        <authorList>
            <person name="Kim M.K."/>
        </authorList>
    </citation>
    <scope>NUCLEOTIDE SEQUENCE [LARGE SCALE GENOMIC DNA]</scope>
    <source>
        <strain evidence="1 2">BT552</strain>
    </source>
</reference>